<gene>
    <name evidence="1" type="ORF">Taro_013843</name>
</gene>
<name>A0A843UJY1_COLES</name>
<dbReference type="Proteomes" id="UP000652761">
    <property type="component" value="Unassembled WGS sequence"/>
</dbReference>
<protein>
    <submittedName>
        <fullName evidence="1">Uncharacterized protein</fullName>
    </submittedName>
</protein>
<evidence type="ECO:0000313" key="2">
    <source>
        <dbReference type="Proteomes" id="UP000652761"/>
    </source>
</evidence>
<accession>A0A843UJY1</accession>
<reference evidence="1" key="1">
    <citation type="submission" date="2017-07" db="EMBL/GenBank/DDBJ databases">
        <title>Taro Niue Genome Assembly and Annotation.</title>
        <authorList>
            <person name="Atibalentja N."/>
            <person name="Keating K."/>
            <person name="Fields C.J."/>
        </authorList>
    </citation>
    <scope>NUCLEOTIDE SEQUENCE</scope>
    <source>
        <strain evidence="1">Niue_2</strain>
        <tissue evidence="1">Leaf</tissue>
    </source>
</reference>
<evidence type="ECO:0000313" key="1">
    <source>
        <dbReference type="EMBL" id="MQL81373.1"/>
    </source>
</evidence>
<comment type="caution">
    <text evidence="1">The sequence shown here is derived from an EMBL/GenBank/DDBJ whole genome shotgun (WGS) entry which is preliminary data.</text>
</comment>
<dbReference type="EMBL" id="NMUH01000563">
    <property type="protein sequence ID" value="MQL81373.1"/>
    <property type="molecule type" value="Genomic_DNA"/>
</dbReference>
<keyword evidence="2" id="KW-1185">Reference proteome</keyword>
<sequence>MHMQVSDAVQQAQLSQAISQALSQGRGIECDLWKLTEFNPDFRLELEKKTPPYLGQELAQYLEQFRAMNRVWGLDCESNGPGSRVHNPCCDMTECRDLNAMLDPVAFFPPDLEGFEFFRRRLASPSHCLTLRGSGGGRHGLVVKGKAHGSPDQLTSGSCSVASVFVQTVVLYLCETSQQYLPRWAEKTSPSGSSNQWAAVPTVGYLARAGGPGVEAVTVTTREPDPRPTPRT</sequence>
<organism evidence="1 2">
    <name type="scientific">Colocasia esculenta</name>
    <name type="common">Wild taro</name>
    <name type="synonym">Arum esculentum</name>
    <dbReference type="NCBI Taxonomy" id="4460"/>
    <lineage>
        <taxon>Eukaryota</taxon>
        <taxon>Viridiplantae</taxon>
        <taxon>Streptophyta</taxon>
        <taxon>Embryophyta</taxon>
        <taxon>Tracheophyta</taxon>
        <taxon>Spermatophyta</taxon>
        <taxon>Magnoliopsida</taxon>
        <taxon>Liliopsida</taxon>
        <taxon>Araceae</taxon>
        <taxon>Aroideae</taxon>
        <taxon>Colocasieae</taxon>
        <taxon>Colocasia</taxon>
    </lineage>
</organism>
<proteinExistence type="predicted"/>
<dbReference type="AlphaFoldDB" id="A0A843UJY1"/>